<dbReference type="EMBL" id="JACHHY010000011">
    <property type="protein sequence ID" value="MBB5018777.1"/>
    <property type="molecule type" value="Genomic_DNA"/>
</dbReference>
<reference evidence="2 3" key="1">
    <citation type="submission" date="2020-08" db="EMBL/GenBank/DDBJ databases">
        <title>Genomic Encyclopedia of Type Strains, Phase IV (KMG-IV): sequencing the most valuable type-strain genomes for metagenomic binning, comparative biology and taxonomic classification.</title>
        <authorList>
            <person name="Goeker M."/>
        </authorList>
    </citation>
    <scope>NUCLEOTIDE SEQUENCE [LARGE SCALE GENOMIC DNA]</scope>
    <source>
        <strain evidence="2 3">DSM 27165</strain>
    </source>
</reference>
<dbReference type="PANTHER" id="PTHR30441">
    <property type="entry name" value="DUF748 DOMAIN-CONTAINING PROTEIN"/>
    <property type="match status" value="1"/>
</dbReference>
<dbReference type="AlphaFoldDB" id="A0A840MP41"/>
<protein>
    <recommendedName>
        <fullName evidence="4">AsmA family protein</fullName>
    </recommendedName>
</protein>
<gene>
    <name evidence="2" type="ORF">HNQ59_002070</name>
</gene>
<evidence type="ECO:0000256" key="1">
    <source>
        <dbReference type="SAM" id="MobiDB-lite"/>
    </source>
</evidence>
<feature type="region of interest" description="Disordered" evidence="1">
    <location>
        <begin position="403"/>
        <end position="430"/>
    </location>
</feature>
<evidence type="ECO:0000313" key="2">
    <source>
        <dbReference type="EMBL" id="MBB5018777.1"/>
    </source>
</evidence>
<dbReference type="GO" id="GO:0090313">
    <property type="term" value="P:regulation of protein targeting to membrane"/>
    <property type="evidence" value="ECO:0007669"/>
    <property type="project" value="TreeGrafter"/>
</dbReference>
<proteinExistence type="predicted"/>
<dbReference type="Proteomes" id="UP000575898">
    <property type="component" value="Unassembled WGS sequence"/>
</dbReference>
<keyword evidence="3" id="KW-1185">Reference proteome</keyword>
<accession>A0A840MP41</accession>
<comment type="caution">
    <text evidence="2">The sequence shown here is derived from an EMBL/GenBank/DDBJ whole genome shotgun (WGS) entry which is preliminary data.</text>
</comment>
<name>A0A840MP41_9PROT</name>
<dbReference type="PANTHER" id="PTHR30441:SF8">
    <property type="entry name" value="DUF748 DOMAIN-CONTAINING PROTEIN"/>
    <property type="match status" value="1"/>
</dbReference>
<dbReference type="RefSeq" id="WP_184038582.1">
    <property type="nucleotide sequence ID" value="NZ_JACHHY010000011.1"/>
</dbReference>
<dbReference type="InterPro" id="IPR052894">
    <property type="entry name" value="AsmA-related"/>
</dbReference>
<evidence type="ECO:0008006" key="4">
    <source>
        <dbReference type="Google" id="ProtNLM"/>
    </source>
</evidence>
<evidence type="ECO:0000313" key="3">
    <source>
        <dbReference type="Proteomes" id="UP000575898"/>
    </source>
</evidence>
<sequence length="430" mass="46001">MKIFKILIGALVVLLALVLLFPLVYPINLYIPQLEKALSGQLRQPVKIGNIAIAYTPMPKLVLESMMIGEHQEVQIRKALVLPAYLSLLTDQLTIRQLTLEGADVKQEFMLIAPAILNAGKGMSRFRVESVKFTESNIRMNHATVGPLNAAVSFDPSGGFKDIVLSQEGSPATLQIAPKDGQYSFSFVAQSWSPPVAPAVKFGSLTINALGNMDGLVIDDIRAVISGGTLVGSAKLEWADKWQLSGKYTMSNLQLETLTQGLSEKTNVAGRASMEGVFGSNGKYLEDLLLAPRAEASFKVEDGTINNFDFITAIRYNAGTKGEGGLRGGKTRFDVLTGNLEVSDKTYRFKGVGLQSGLLVANGGLLISPDKKANGQFSVRIKSAVNPLAVPISVGGTLDSPLLRPTGSIRARPAEGSAATSEAPHTEETE</sequence>
<dbReference type="GO" id="GO:0005886">
    <property type="term" value="C:plasma membrane"/>
    <property type="evidence" value="ECO:0007669"/>
    <property type="project" value="TreeGrafter"/>
</dbReference>
<organism evidence="2 3">
    <name type="scientific">Chitinivorax tropicus</name>
    <dbReference type="NCBI Taxonomy" id="714531"/>
    <lineage>
        <taxon>Bacteria</taxon>
        <taxon>Pseudomonadati</taxon>
        <taxon>Pseudomonadota</taxon>
        <taxon>Betaproteobacteria</taxon>
        <taxon>Chitinivorax</taxon>
    </lineage>
</organism>